<dbReference type="InterPro" id="IPR010982">
    <property type="entry name" value="Lambda_DNA-bd_dom_sf"/>
</dbReference>
<dbReference type="CDD" id="cd20009">
    <property type="entry name" value="PBP1_RafR-like"/>
    <property type="match status" value="1"/>
</dbReference>
<dbReference type="SMART" id="SM00354">
    <property type="entry name" value="HTH_LACI"/>
    <property type="match status" value="1"/>
</dbReference>
<proteinExistence type="predicted"/>
<dbReference type="Gene3D" id="1.10.260.40">
    <property type="entry name" value="lambda repressor-like DNA-binding domains"/>
    <property type="match status" value="1"/>
</dbReference>
<dbReference type="GO" id="GO:0003700">
    <property type="term" value="F:DNA-binding transcription factor activity"/>
    <property type="evidence" value="ECO:0007669"/>
    <property type="project" value="TreeGrafter"/>
</dbReference>
<dbReference type="InterPro" id="IPR000843">
    <property type="entry name" value="HTH_LacI"/>
</dbReference>
<gene>
    <name evidence="5" type="ORF">HY834_16485</name>
</gene>
<evidence type="ECO:0000256" key="1">
    <source>
        <dbReference type="ARBA" id="ARBA00023015"/>
    </source>
</evidence>
<dbReference type="AlphaFoldDB" id="A0A933L5C2"/>
<dbReference type="PANTHER" id="PTHR30146">
    <property type="entry name" value="LACI-RELATED TRANSCRIPTIONAL REPRESSOR"/>
    <property type="match status" value="1"/>
</dbReference>
<dbReference type="SUPFAM" id="SSF53822">
    <property type="entry name" value="Periplasmic binding protein-like I"/>
    <property type="match status" value="1"/>
</dbReference>
<dbReference type="PANTHER" id="PTHR30146:SF138">
    <property type="entry name" value="TRANSCRIPTIONAL REGULATORY PROTEIN"/>
    <property type="match status" value="1"/>
</dbReference>
<keyword evidence="2 5" id="KW-0238">DNA-binding</keyword>
<dbReference type="Pfam" id="PF13377">
    <property type="entry name" value="Peripla_BP_3"/>
    <property type="match status" value="1"/>
</dbReference>
<keyword evidence="3" id="KW-0804">Transcription</keyword>
<dbReference type="Gene3D" id="3.40.50.2300">
    <property type="match status" value="2"/>
</dbReference>
<dbReference type="Pfam" id="PF00356">
    <property type="entry name" value="LacI"/>
    <property type="match status" value="1"/>
</dbReference>
<dbReference type="InterPro" id="IPR046335">
    <property type="entry name" value="LacI/GalR-like_sensor"/>
</dbReference>
<comment type="caution">
    <text evidence="5">The sequence shown here is derived from an EMBL/GenBank/DDBJ whole genome shotgun (WGS) entry which is preliminary data.</text>
</comment>
<evidence type="ECO:0000259" key="4">
    <source>
        <dbReference type="PROSITE" id="PS50932"/>
    </source>
</evidence>
<dbReference type="SUPFAM" id="SSF47413">
    <property type="entry name" value="lambda repressor-like DNA-binding domains"/>
    <property type="match status" value="1"/>
</dbReference>
<keyword evidence="1" id="KW-0805">Transcription regulation</keyword>
<evidence type="ECO:0000256" key="3">
    <source>
        <dbReference type="ARBA" id="ARBA00023163"/>
    </source>
</evidence>
<evidence type="ECO:0000313" key="5">
    <source>
        <dbReference type="EMBL" id="MBI4923340.1"/>
    </source>
</evidence>
<organism evidence="5 6">
    <name type="scientific">Devosia nanyangense</name>
    <dbReference type="NCBI Taxonomy" id="1228055"/>
    <lineage>
        <taxon>Bacteria</taxon>
        <taxon>Pseudomonadati</taxon>
        <taxon>Pseudomonadota</taxon>
        <taxon>Alphaproteobacteria</taxon>
        <taxon>Hyphomicrobiales</taxon>
        <taxon>Devosiaceae</taxon>
        <taxon>Devosia</taxon>
    </lineage>
</organism>
<accession>A0A933L5C2</accession>
<evidence type="ECO:0000313" key="6">
    <source>
        <dbReference type="Proteomes" id="UP000782610"/>
    </source>
</evidence>
<dbReference type="CDD" id="cd01392">
    <property type="entry name" value="HTH_LacI"/>
    <property type="match status" value="1"/>
</dbReference>
<dbReference type="EMBL" id="JACRAF010000052">
    <property type="protein sequence ID" value="MBI4923340.1"/>
    <property type="molecule type" value="Genomic_DNA"/>
</dbReference>
<feature type="domain" description="HTH lacI-type" evidence="4">
    <location>
        <begin position="18"/>
        <end position="72"/>
    </location>
</feature>
<dbReference type="PROSITE" id="PS50932">
    <property type="entry name" value="HTH_LACI_2"/>
    <property type="match status" value="1"/>
</dbReference>
<reference evidence="5" key="1">
    <citation type="submission" date="2020-07" db="EMBL/GenBank/DDBJ databases">
        <title>Huge and variable diversity of episymbiotic CPR bacteria and DPANN archaea in groundwater ecosystems.</title>
        <authorList>
            <person name="He C.Y."/>
            <person name="Keren R."/>
            <person name="Whittaker M."/>
            <person name="Farag I.F."/>
            <person name="Doudna J."/>
            <person name="Cate J.H.D."/>
            <person name="Banfield J.F."/>
        </authorList>
    </citation>
    <scope>NUCLEOTIDE SEQUENCE</scope>
    <source>
        <strain evidence="5">NC_groundwater_1586_Pr3_B-0.1um_66_15</strain>
    </source>
</reference>
<name>A0A933L5C2_9HYPH</name>
<dbReference type="InterPro" id="IPR028082">
    <property type="entry name" value="Peripla_BP_I"/>
</dbReference>
<protein>
    <submittedName>
        <fullName evidence="5">LacI family DNA-binding transcriptional regulator</fullName>
    </submittedName>
</protein>
<dbReference type="GO" id="GO:0000976">
    <property type="term" value="F:transcription cis-regulatory region binding"/>
    <property type="evidence" value="ECO:0007669"/>
    <property type="project" value="TreeGrafter"/>
</dbReference>
<evidence type="ECO:0000256" key="2">
    <source>
        <dbReference type="ARBA" id="ARBA00023125"/>
    </source>
</evidence>
<sequence>MTKDSGAGKKPEISAKRATLRTISELTGLSPSTVSLALRGGARLKAATYKRVSEAAAQVGYVPDRAGVRLRTGKTNVIALVLERADETIDFARYLIQGIGHAIEGTRYHMNVSPDFGRDDSVESIRYILENRTADGVIITHTSARDPRVQLLMDHDFPFVTHGRTEFHSPHASHDFHSEEFVRLALERIAQKGSRRIALVVGRDTTYNYHTIVTAYERAAARLGLEAIVASARIDNTTLASMRQFGRDLARVTPRYDGIICDSELRSICLIPGLADEGVVIGRDVSFICKQTSDLLPTLYPQIDTIEEDVVAAGAELARLLIRRIAGAPPEELRTLGEPKVHWRG</sequence>
<dbReference type="Proteomes" id="UP000782610">
    <property type="component" value="Unassembled WGS sequence"/>
</dbReference>